<name>A0A6N3E979_ENTCA</name>
<protein>
    <submittedName>
        <fullName evidence="2">Glyoxalase-like domain protein</fullName>
    </submittedName>
</protein>
<feature type="domain" description="VOC" evidence="1">
    <location>
        <begin position="5"/>
        <end position="135"/>
    </location>
</feature>
<dbReference type="InterPro" id="IPR004360">
    <property type="entry name" value="Glyas_Fos-R_dOase_dom"/>
</dbReference>
<dbReference type="SUPFAM" id="SSF54593">
    <property type="entry name" value="Glyoxalase/Bleomycin resistance protein/Dihydroxybiphenyl dioxygenase"/>
    <property type="match status" value="1"/>
</dbReference>
<dbReference type="RefSeq" id="WP_421758232.1">
    <property type="nucleotide sequence ID" value="NZ_CACRTX010000012.1"/>
</dbReference>
<dbReference type="InterPro" id="IPR029068">
    <property type="entry name" value="Glyas_Bleomycin-R_OHBP_Dase"/>
</dbReference>
<dbReference type="PROSITE" id="PS51819">
    <property type="entry name" value="VOC"/>
    <property type="match status" value="1"/>
</dbReference>
<dbReference type="Pfam" id="PF00903">
    <property type="entry name" value="Glyoxalase"/>
    <property type="match status" value="1"/>
</dbReference>
<dbReference type="Gene3D" id="3.10.180.10">
    <property type="entry name" value="2,3-Dihydroxybiphenyl 1,2-Dioxygenase, domain 1"/>
    <property type="match status" value="1"/>
</dbReference>
<sequence>MTIQRITACVQVKGDYQKCYHFYKEKVGLVPTYGDESGPYTSFASKKEEAPFFGMFQVDAVIDQMEGYPISDNRISSDTLSATFHTTDFEEDYTRMNNAGVVFEVSKTVFGEGDQAFHIAYFRDPEGNLLSLEDGGV</sequence>
<evidence type="ECO:0000259" key="1">
    <source>
        <dbReference type="PROSITE" id="PS51819"/>
    </source>
</evidence>
<evidence type="ECO:0000313" key="2">
    <source>
        <dbReference type="EMBL" id="VYU36109.1"/>
    </source>
</evidence>
<proteinExistence type="predicted"/>
<organism evidence="2">
    <name type="scientific">Enterococcus casseliflavus</name>
    <name type="common">Enterococcus flavescens</name>
    <dbReference type="NCBI Taxonomy" id="37734"/>
    <lineage>
        <taxon>Bacteria</taxon>
        <taxon>Bacillati</taxon>
        <taxon>Bacillota</taxon>
        <taxon>Bacilli</taxon>
        <taxon>Lactobacillales</taxon>
        <taxon>Enterococcaceae</taxon>
        <taxon>Enterococcus</taxon>
    </lineage>
</organism>
<accession>A0A6N3E979</accession>
<gene>
    <name evidence="2" type="ORF">ECLFYP2_00084</name>
</gene>
<dbReference type="EMBL" id="CACRTX010000012">
    <property type="protein sequence ID" value="VYU36109.1"/>
    <property type="molecule type" value="Genomic_DNA"/>
</dbReference>
<dbReference type="InterPro" id="IPR037523">
    <property type="entry name" value="VOC_core"/>
</dbReference>
<reference evidence="2" key="1">
    <citation type="submission" date="2019-11" db="EMBL/GenBank/DDBJ databases">
        <authorList>
            <person name="Feng L."/>
        </authorList>
    </citation>
    <scope>NUCLEOTIDE SEQUENCE</scope>
    <source>
        <strain evidence="2">ECasseliflavusLFYP2</strain>
    </source>
</reference>
<dbReference type="AlphaFoldDB" id="A0A6N3E979"/>